<keyword evidence="4" id="KW-0132">Cell division</keyword>
<reference evidence="14 15" key="1">
    <citation type="submission" date="2019-02" db="EMBL/GenBank/DDBJ databases">
        <authorList>
            <person name="Manzano-Marin A."/>
            <person name="Manzano-Marin A."/>
        </authorList>
    </citation>
    <scope>NUCLEOTIDE SEQUENCE [LARGE SCALE GENOMIC DNA]</scope>
    <source>
        <strain evidence="14 15">ErCicuneomaculata</strain>
    </source>
</reference>
<evidence type="ECO:0000313" key="14">
    <source>
        <dbReference type="EMBL" id="VFP79596.1"/>
    </source>
</evidence>
<evidence type="ECO:0000313" key="15">
    <source>
        <dbReference type="Proteomes" id="UP000294412"/>
    </source>
</evidence>
<evidence type="ECO:0000256" key="4">
    <source>
        <dbReference type="ARBA" id="ARBA00022618"/>
    </source>
</evidence>
<comment type="similarity">
    <text evidence="10">Belongs to the ZapG family.</text>
</comment>
<feature type="transmembrane region" description="Helical" evidence="13">
    <location>
        <begin position="6"/>
        <end position="25"/>
    </location>
</feature>
<evidence type="ECO:0000256" key="1">
    <source>
        <dbReference type="ARBA" id="ARBA00004377"/>
    </source>
</evidence>
<evidence type="ECO:0000256" key="13">
    <source>
        <dbReference type="SAM" id="Phobius"/>
    </source>
</evidence>
<dbReference type="GO" id="GO:0008360">
    <property type="term" value="P:regulation of cell shape"/>
    <property type="evidence" value="ECO:0007669"/>
    <property type="project" value="UniProtKB-KW"/>
</dbReference>
<evidence type="ECO:0000256" key="12">
    <source>
        <dbReference type="ARBA" id="ARBA00035727"/>
    </source>
</evidence>
<evidence type="ECO:0000256" key="10">
    <source>
        <dbReference type="ARBA" id="ARBA00035657"/>
    </source>
</evidence>
<keyword evidence="6" id="KW-0133">Cell shape</keyword>
<dbReference type="InterPro" id="IPR009386">
    <property type="entry name" value="ZapG-like"/>
</dbReference>
<protein>
    <recommendedName>
        <fullName evidence="11">Z-ring associated protein G</fullName>
    </recommendedName>
    <alternativeName>
        <fullName evidence="12">Cell division protein ZapG</fullName>
    </alternativeName>
</protein>
<keyword evidence="7 13" id="KW-1133">Transmembrane helix</keyword>
<sequence length="128" mass="15206">MWWVNGLVGLIIGIITGAMVMYFKIKSSQNKKNKYFNFQKNQSELKVFHKELYNHFSQNIQLLSNLEHDCQNLYRHIDKSIHDLRCYLENQSKRFNGQDEDNPINHEKISVNLPLDYPMSTSSTRVKR</sequence>
<keyword evidence="2" id="KW-1003">Cell membrane</keyword>
<evidence type="ECO:0000256" key="3">
    <source>
        <dbReference type="ARBA" id="ARBA00022519"/>
    </source>
</evidence>
<evidence type="ECO:0000256" key="11">
    <source>
        <dbReference type="ARBA" id="ARBA00035703"/>
    </source>
</evidence>
<dbReference type="PANTHER" id="PTHR39579:SF1">
    <property type="entry name" value="INNER MEMBRANE PROTEIN YHCB"/>
    <property type="match status" value="1"/>
</dbReference>
<keyword evidence="5 13" id="KW-0812">Transmembrane</keyword>
<dbReference type="GO" id="GO:0005886">
    <property type="term" value="C:plasma membrane"/>
    <property type="evidence" value="ECO:0007669"/>
    <property type="project" value="UniProtKB-SubCell"/>
</dbReference>
<comment type="subcellular location">
    <subcellularLocation>
        <location evidence="1">Cell inner membrane</location>
        <topology evidence="1">Single-pass membrane protein</topology>
    </subcellularLocation>
</comment>
<evidence type="ECO:0000256" key="7">
    <source>
        <dbReference type="ARBA" id="ARBA00022989"/>
    </source>
</evidence>
<accession>A0A451D1W2</accession>
<dbReference type="Proteomes" id="UP000294412">
    <property type="component" value="Chromosome"/>
</dbReference>
<evidence type="ECO:0000256" key="8">
    <source>
        <dbReference type="ARBA" id="ARBA00023136"/>
    </source>
</evidence>
<evidence type="ECO:0000256" key="2">
    <source>
        <dbReference type="ARBA" id="ARBA00022475"/>
    </source>
</evidence>
<evidence type="ECO:0000256" key="6">
    <source>
        <dbReference type="ARBA" id="ARBA00022960"/>
    </source>
</evidence>
<keyword evidence="9" id="KW-0131">Cell cycle</keyword>
<evidence type="ECO:0000256" key="9">
    <source>
        <dbReference type="ARBA" id="ARBA00023306"/>
    </source>
</evidence>
<dbReference type="GO" id="GO:0051301">
    <property type="term" value="P:cell division"/>
    <property type="evidence" value="ECO:0007669"/>
    <property type="project" value="UniProtKB-KW"/>
</dbReference>
<dbReference type="PANTHER" id="PTHR39579">
    <property type="entry name" value="INNER MEMBRANE PROTEIN YHCB"/>
    <property type="match status" value="1"/>
</dbReference>
<gene>
    <name evidence="14" type="primary">yhcB</name>
    <name evidence="14" type="ORF">ERCICUMA2628_145</name>
</gene>
<name>A0A451D1W2_9GAMM</name>
<organism evidence="14 15">
    <name type="scientific">Candidatus Erwinia haradaeae</name>
    <dbReference type="NCBI Taxonomy" id="1922217"/>
    <lineage>
        <taxon>Bacteria</taxon>
        <taxon>Pseudomonadati</taxon>
        <taxon>Pseudomonadota</taxon>
        <taxon>Gammaproteobacteria</taxon>
        <taxon>Enterobacterales</taxon>
        <taxon>Erwiniaceae</taxon>
        <taxon>Erwinia</taxon>
    </lineage>
</organism>
<keyword evidence="8 13" id="KW-0472">Membrane</keyword>
<dbReference type="Pfam" id="PF06295">
    <property type="entry name" value="ZapG-like"/>
    <property type="match status" value="1"/>
</dbReference>
<dbReference type="AlphaFoldDB" id="A0A451D1W2"/>
<dbReference type="EMBL" id="LR217703">
    <property type="protein sequence ID" value="VFP79596.1"/>
    <property type="molecule type" value="Genomic_DNA"/>
</dbReference>
<proteinExistence type="inferred from homology"/>
<keyword evidence="3" id="KW-0997">Cell inner membrane</keyword>
<evidence type="ECO:0000256" key="5">
    <source>
        <dbReference type="ARBA" id="ARBA00022692"/>
    </source>
</evidence>